<dbReference type="RefSeq" id="WP_102241864.1">
    <property type="nucleotide sequence ID" value="NZ_CP025704.1"/>
</dbReference>
<organism evidence="1 2">
    <name type="scientific">Bacteriovorax stolpii</name>
    <name type="common">Bdellovibrio stolpii</name>
    <dbReference type="NCBI Taxonomy" id="960"/>
    <lineage>
        <taxon>Bacteria</taxon>
        <taxon>Pseudomonadati</taxon>
        <taxon>Bdellovibrionota</taxon>
        <taxon>Bacteriovoracia</taxon>
        <taxon>Bacteriovoracales</taxon>
        <taxon>Bacteriovoracaceae</taxon>
        <taxon>Bacteriovorax</taxon>
    </lineage>
</organism>
<dbReference type="PRINTS" id="PR00111">
    <property type="entry name" value="ABHYDROLASE"/>
</dbReference>
<dbReference type="InterPro" id="IPR050266">
    <property type="entry name" value="AB_hydrolase_sf"/>
</dbReference>
<evidence type="ECO:0000313" key="1">
    <source>
        <dbReference type="EMBL" id="AUN96569.1"/>
    </source>
</evidence>
<dbReference type="PRINTS" id="PR00412">
    <property type="entry name" value="EPOXHYDRLASE"/>
</dbReference>
<dbReference type="Proteomes" id="UP000235584">
    <property type="component" value="Chromosome"/>
</dbReference>
<keyword evidence="2" id="KW-1185">Reference proteome</keyword>
<dbReference type="GO" id="GO:0016020">
    <property type="term" value="C:membrane"/>
    <property type="evidence" value="ECO:0007669"/>
    <property type="project" value="TreeGrafter"/>
</dbReference>
<dbReference type="GO" id="GO:0047372">
    <property type="term" value="F:monoacylglycerol lipase activity"/>
    <property type="evidence" value="ECO:0007669"/>
    <property type="project" value="TreeGrafter"/>
</dbReference>
<dbReference type="GO" id="GO:0046464">
    <property type="term" value="P:acylglycerol catabolic process"/>
    <property type="evidence" value="ECO:0007669"/>
    <property type="project" value="TreeGrafter"/>
</dbReference>
<keyword evidence="1" id="KW-0378">Hydrolase</keyword>
<protein>
    <submittedName>
        <fullName evidence="1">Alpha/beta hydrolase</fullName>
    </submittedName>
</protein>
<accession>A0A2K9NM37</accession>
<dbReference type="AlphaFoldDB" id="A0A2K9NM37"/>
<dbReference type="SUPFAM" id="SSF53474">
    <property type="entry name" value="alpha/beta-Hydrolases"/>
    <property type="match status" value="1"/>
</dbReference>
<dbReference type="EMBL" id="CP025704">
    <property type="protein sequence ID" value="AUN96569.1"/>
    <property type="molecule type" value="Genomic_DNA"/>
</dbReference>
<dbReference type="InterPro" id="IPR029058">
    <property type="entry name" value="AB_hydrolase_fold"/>
</dbReference>
<dbReference type="InterPro" id="IPR000639">
    <property type="entry name" value="Epox_hydrolase-like"/>
</dbReference>
<dbReference type="PANTHER" id="PTHR43798">
    <property type="entry name" value="MONOACYLGLYCEROL LIPASE"/>
    <property type="match status" value="1"/>
</dbReference>
<proteinExistence type="predicted"/>
<dbReference type="OrthoDB" id="5289002at2"/>
<reference evidence="1 2" key="1">
    <citation type="submission" date="2018-01" db="EMBL/GenBank/DDBJ databases">
        <title>Complete genome sequence of Bacteriovorax stolpii DSM12778.</title>
        <authorList>
            <person name="Tang B."/>
            <person name="Chang J."/>
        </authorList>
    </citation>
    <scope>NUCLEOTIDE SEQUENCE [LARGE SCALE GENOMIC DNA]</scope>
    <source>
        <strain evidence="1 2">DSM 12778</strain>
    </source>
</reference>
<dbReference type="PROSITE" id="PS51257">
    <property type="entry name" value="PROKAR_LIPOPROTEIN"/>
    <property type="match status" value="1"/>
</dbReference>
<dbReference type="KEGG" id="bsto:C0V70_00300"/>
<sequence length="334" mass="37439">MKKIICLLSLALLASCATKKIVTTEKPQTGFDAVLSGYNYPFPVSSYVFETQGQKLQMSYMDIKPAGDVKKTVVMFHGKNFGGFYFEPIVKELVGKGFRVIVPDQIGFGKSSKPEHFQYSFQLLARLTDDLLKQLGVQEFTLVGHSMGGMLATRYALMYPEKVKKLVLVNPIGLEDYKLLAPYKTVDELYAGELKNNEDKIRDYQKAAYYDGNWKAEYEPMIVPAVGWTKGPDHALVARNAALTAELIYTQPVVYEFKKLKMKTTLINGDRDKTAIGKAWASPENQKIMGNYPKLGPEVAKMIPQGKLISMKGLGHVPFVEDFSGFMKLFVPEL</sequence>
<name>A0A2K9NM37_BACTC</name>
<dbReference type="Gene3D" id="3.40.50.1820">
    <property type="entry name" value="alpha/beta hydrolase"/>
    <property type="match status" value="1"/>
</dbReference>
<gene>
    <name evidence="1" type="ORF">C0V70_00300</name>
</gene>
<dbReference type="PANTHER" id="PTHR43798:SF33">
    <property type="entry name" value="HYDROLASE, PUTATIVE (AFU_ORTHOLOGUE AFUA_2G14860)-RELATED"/>
    <property type="match status" value="1"/>
</dbReference>
<dbReference type="InterPro" id="IPR000073">
    <property type="entry name" value="AB_hydrolase_1"/>
</dbReference>
<dbReference type="Pfam" id="PF00561">
    <property type="entry name" value="Abhydrolase_1"/>
    <property type="match status" value="1"/>
</dbReference>
<evidence type="ECO:0000313" key="2">
    <source>
        <dbReference type="Proteomes" id="UP000235584"/>
    </source>
</evidence>